<sequence>MTEITETTPTEIRLPEMGLVVLVGVSGSGKSHFARRHFKPSQVVSSDYCRLVVADDENDQAATGDAFDLLNYIVRKRLRRGLLTVVDATNVQQKARQSLLQIAKDHDVLSVAIVLDVPEHVAAERNAARPDRDLPDHVIPRQRRELRRGLRSLGREFKRSYVLTGVDEIDAATITYEKAWTDKRELTGPFDIIGDVHGCRAELEELLGELGYEIERDALGRAAGANHPGGRTAVFVGDLVDRGPDTPGVLRLVMGMVEAGQALCVSGNHESKLVRAMRGKKVRVAHGLAESLDQLAAEPDDFRDRALGFMDGLISHYVLDEGRLVVAHAGLKEDYHGRASGRVRSFALYGDTTGETDEYGLPVRYPWANDYRGKAMVVYGHTPVPEPEWINNTICLDTGVVFGGKLTALRYPERELAAVPAKQVWYEPTRPLVPVPAMKAGGHRESDVLKIEDVLGNEGVETTLMGRVSVRHENALAALEVMSRFAIDPRWLVYLPPTMAPPATSSLPGYLEHPAEAFAAYREQGLDRVICEEKHMGSRAVVVAARDAEVAAGRFGVTDGTTGAIFTRTGRAFFRDPARTAEVLDRVRTAIAGAGLWDELETGWLVLDCELLPWSAKAMDLIRTQYAATGAAARAALPMASDALARAAARGLDVGGLRERVDRRTANAALFREAYARYCWQVDGLTGLKLAPFQVLAGERRTWATSREHDWHMEITGRLAGTDPAGLITGTGSLVVDLGSPASVTAATDWWTERTEAGGEGMVVKPLGPPPEDRKVQPGIKCRGREYLRIIYGPDYTEPENLGRLRNRSLGRKRSLAMREHALGLEALDRLTAGEPLWRVHQAVFAVLALESEPVDPRL</sequence>
<dbReference type="Gene3D" id="3.60.21.10">
    <property type="match status" value="1"/>
</dbReference>
<comment type="caution">
    <text evidence="3">The sequence shown here is derived from an EMBL/GenBank/DDBJ whole genome shotgun (WGS) entry which is preliminary data.</text>
</comment>
<dbReference type="InterPro" id="IPR027417">
    <property type="entry name" value="P-loop_NTPase"/>
</dbReference>
<evidence type="ECO:0000259" key="1">
    <source>
        <dbReference type="Pfam" id="PF00149"/>
    </source>
</evidence>
<dbReference type="Gene3D" id="3.30.470.30">
    <property type="entry name" value="DNA ligase/mRNA capping enzyme"/>
    <property type="match status" value="2"/>
</dbReference>
<organism evidence="3 4">
    <name type="scientific">Actinomadura fulvescens</name>
    <dbReference type="NCBI Taxonomy" id="46160"/>
    <lineage>
        <taxon>Bacteria</taxon>
        <taxon>Bacillati</taxon>
        <taxon>Actinomycetota</taxon>
        <taxon>Actinomycetes</taxon>
        <taxon>Streptosporangiales</taxon>
        <taxon>Thermomonosporaceae</taxon>
        <taxon>Actinomadura</taxon>
    </lineage>
</organism>
<dbReference type="Pfam" id="PF13671">
    <property type="entry name" value="AAA_33"/>
    <property type="match status" value="1"/>
</dbReference>
<dbReference type="Pfam" id="PF16542">
    <property type="entry name" value="PNKP_ligase"/>
    <property type="match status" value="1"/>
</dbReference>
<dbReference type="Pfam" id="PF00149">
    <property type="entry name" value="Metallophos"/>
    <property type="match status" value="1"/>
</dbReference>
<protein>
    <submittedName>
        <fullName evidence="3">Polynucleotide kinase-phosphatase</fullName>
    </submittedName>
</protein>
<dbReference type="InterPro" id="IPR004843">
    <property type="entry name" value="Calcineurin-like_PHP"/>
</dbReference>
<dbReference type="InterPro" id="IPR032380">
    <property type="entry name" value="PNKP_ligase_dom"/>
</dbReference>
<dbReference type="SUPFAM" id="SSF52540">
    <property type="entry name" value="P-loop containing nucleoside triphosphate hydrolases"/>
    <property type="match status" value="1"/>
</dbReference>
<dbReference type="EMBL" id="BAAATD010000002">
    <property type="protein sequence ID" value="GAA2586221.1"/>
    <property type="molecule type" value="Genomic_DNA"/>
</dbReference>
<dbReference type="InterPro" id="IPR050126">
    <property type="entry name" value="Ap4A_hydrolase"/>
</dbReference>
<reference evidence="3 4" key="1">
    <citation type="journal article" date="2019" name="Int. J. Syst. Evol. Microbiol.">
        <title>The Global Catalogue of Microorganisms (GCM) 10K type strain sequencing project: providing services to taxonomists for standard genome sequencing and annotation.</title>
        <authorList>
            <consortium name="The Broad Institute Genomics Platform"/>
            <consortium name="The Broad Institute Genome Sequencing Center for Infectious Disease"/>
            <person name="Wu L."/>
            <person name="Ma J."/>
        </authorList>
    </citation>
    <scope>NUCLEOTIDE SEQUENCE [LARGE SCALE GENOMIC DNA]</scope>
    <source>
        <strain evidence="3 4">JCM 6833</strain>
    </source>
</reference>
<evidence type="ECO:0000259" key="2">
    <source>
        <dbReference type="Pfam" id="PF16542"/>
    </source>
</evidence>
<dbReference type="GO" id="GO:0016301">
    <property type="term" value="F:kinase activity"/>
    <property type="evidence" value="ECO:0007669"/>
    <property type="project" value="UniProtKB-KW"/>
</dbReference>
<evidence type="ECO:0000313" key="4">
    <source>
        <dbReference type="Proteomes" id="UP001501509"/>
    </source>
</evidence>
<dbReference type="InterPro" id="IPR024028">
    <property type="entry name" value="PNKP_bac"/>
</dbReference>
<dbReference type="SUPFAM" id="SSF56091">
    <property type="entry name" value="DNA ligase/mRNA capping enzyme, catalytic domain"/>
    <property type="match status" value="1"/>
</dbReference>
<dbReference type="InterPro" id="IPR041780">
    <property type="entry name" value="MPP_PrpE-like"/>
</dbReference>
<proteinExistence type="predicted"/>
<feature type="domain" description="Polynucleotide kinase-phosphatase ligase" evidence="2">
    <location>
        <begin position="477"/>
        <end position="854"/>
    </location>
</feature>
<dbReference type="Proteomes" id="UP001501509">
    <property type="component" value="Unassembled WGS sequence"/>
</dbReference>
<accession>A0ABN3PJF9</accession>
<name>A0ABN3PJF9_9ACTN</name>
<dbReference type="NCBIfam" id="TIGR04075">
    <property type="entry name" value="bacter_Pnkp"/>
    <property type="match status" value="1"/>
</dbReference>
<dbReference type="SUPFAM" id="SSF56300">
    <property type="entry name" value="Metallo-dependent phosphatases"/>
    <property type="match status" value="1"/>
</dbReference>
<dbReference type="CDD" id="cd07423">
    <property type="entry name" value="MPP_Prp_like"/>
    <property type="match status" value="1"/>
</dbReference>
<keyword evidence="4" id="KW-1185">Reference proteome</keyword>
<gene>
    <name evidence="3" type="ORF">GCM10010411_18700</name>
</gene>
<evidence type="ECO:0000313" key="3">
    <source>
        <dbReference type="EMBL" id="GAA2586221.1"/>
    </source>
</evidence>
<dbReference type="RefSeq" id="WP_344539647.1">
    <property type="nucleotide sequence ID" value="NZ_BAAATD010000002.1"/>
</dbReference>
<keyword evidence="3" id="KW-0418">Kinase</keyword>
<dbReference type="Gene3D" id="3.40.50.300">
    <property type="entry name" value="P-loop containing nucleotide triphosphate hydrolases"/>
    <property type="match status" value="1"/>
</dbReference>
<dbReference type="PANTHER" id="PTHR42850:SF7">
    <property type="entry name" value="BIS(5'-NUCLEOSYL)-TETRAPHOSPHATASE PRPE [ASYMMETRICAL]"/>
    <property type="match status" value="1"/>
</dbReference>
<dbReference type="PANTHER" id="PTHR42850">
    <property type="entry name" value="METALLOPHOSPHOESTERASE"/>
    <property type="match status" value="1"/>
</dbReference>
<keyword evidence="3" id="KW-0808">Transferase</keyword>
<dbReference type="InterPro" id="IPR029052">
    <property type="entry name" value="Metallo-depent_PP-like"/>
</dbReference>
<feature type="domain" description="Calcineurin-like phosphoesterase" evidence="1">
    <location>
        <begin position="189"/>
        <end position="385"/>
    </location>
</feature>